<feature type="signal peptide" evidence="2">
    <location>
        <begin position="1"/>
        <end position="20"/>
    </location>
</feature>
<protein>
    <submittedName>
        <fullName evidence="3">Uncharacterized protein</fullName>
    </submittedName>
</protein>
<dbReference type="KEGG" id="hyj:FHG12_10440"/>
<reference evidence="3 4" key="1">
    <citation type="submission" date="2019-06" db="EMBL/GenBank/DDBJ databases">
        <authorList>
            <person name="Srinivasan S."/>
        </authorList>
    </citation>
    <scope>NUCLEOTIDE SEQUENCE [LARGE SCALE GENOMIC DNA]</scope>
    <source>
        <strain evidence="3 4">17J68-5</strain>
    </source>
</reference>
<keyword evidence="2" id="KW-0732">Signal</keyword>
<feature type="region of interest" description="Disordered" evidence="1">
    <location>
        <begin position="67"/>
        <end position="92"/>
    </location>
</feature>
<organism evidence="3 4">
    <name type="scientific">Hymenobacter jejuensis</name>
    <dbReference type="NCBI Taxonomy" id="2502781"/>
    <lineage>
        <taxon>Bacteria</taxon>
        <taxon>Pseudomonadati</taxon>
        <taxon>Bacteroidota</taxon>
        <taxon>Cytophagia</taxon>
        <taxon>Cytophagales</taxon>
        <taxon>Hymenobacteraceae</taxon>
        <taxon>Hymenobacter</taxon>
    </lineage>
</organism>
<gene>
    <name evidence="3" type="ORF">FHG12_10440</name>
</gene>
<proteinExistence type="predicted"/>
<evidence type="ECO:0000313" key="3">
    <source>
        <dbReference type="EMBL" id="QDA60500.1"/>
    </source>
</evidence>
<dbReference type="EMBL" id="CP040896">
    <property type="protein sequence ID" value="QDA60500.1"/>
    <property type="molecule type" value="Genomic_DNA"/>
</dbReference>
<feature type="compositionally biased region" description="Basic residues" evidence="1">
    <location>
        <begin position="67"/>
        <end position="80"/>
    </location>
</feature>
<evidence type="ECO:0000313" key="4">
    <source>
        <dbReference type="Proteomes" id="UP000305398"/>
    </source>
</evidence>
<keyword evidence="4" id="KW-1185">Reference proteome</keyword>
<name>A0A5B7ZZQ1_9BACT</name>
<feature type="chain" id="PRO_5022874434" evidence="2">
    <location>
        <begin position="21"/>
        <end position="92"/>
    </location>
</feature>
<evidence type="ECO:0000256" key="1">
    <source>
        <dbReference type="SAM" id="MobiDB-lite"/>
    </source>
</evidence>
<evidence type="ECO:0000256" key="2">
    <source>
        <dbReference type="SAM" id="SignalP"/>
    </source>
</evidence>
<sequence length="92" mass="11196">MWLRVLCLSFLLLLSSWLSAYSKPSPRFMRRYSHHEQRVTARRDSRARRFYAKKNRHESRLKMRAFRKAHRHTKRKKKGSTIRAVLPTRSTL</sequence>
<dbReference type="AlphaFoldDB" id="A0A5B7ZZQ1"/>
<dbReference type="Proteomes" id="UP000305398">
    <property type="component" value="Chromosome"/>
</dbReference>
<accession>A0A5B7ZZQ1</accession>
<dbReference type="RefSeq" id="WP_139515676.1">
    <property type="nucleotide sequence ID" value="NZ_CP040896.1"/>
</dbReference>